<feature type="non-terminal residue" evidence="1">
    <location>
        <position position="57"/>
    </location>
</feature>
<evidence type="ECO:0000313" key="1">
    <source>
        <dbReference type="EMBL" id="MSS51152.1"/>
    </source>
</evidence>
<gene>
    <name evidence="1" type="ORF">FYJ30_23580</name>
</gene>
<name>A0A7K0JMA6_PHOVU</name>
<dbReference type="Proteomes" id="UP000460950">
    <property type="component" value="Unassembled WGS sequence"/>
</dbReference>
<proteinExistence type="predicted"/>
<dbReference type="AlphaFoldDB" id="A0A7K0JMA6"/>
<dbReference type="EMBL" id="VULU01000109">
    <property type="protein sequence ID" value="MSS51152.1"/>
    <property type="molecule type" value="Genomic_DNA"/>
</dbReference>
<sequence>MKKKINPQAMQIAACLHDWLEHHVPSIKACSRHTLRNYHVSMTLYAEFLRTVKGITP</sequence>
<comment type="caution">
    <text evidence="1">The sequence shown here is derived from an EMBL/GenBank/DDBJ whole genome shotgun (WGS) entry which is preliminary data.</text>
</comment>
<organism evidence="1 2">
    <name type="scientific">Phocaeicola vulgatus</name>
    <name type="common">Bacteroides vulgatus</name>
    <dbReference type="NCBI Taxonomy" id="821"/>
    <lineage>
        <taxon>Bacteria</taxon>
        <taxon>Pseudomonadati</taxon>
        <taxon>Bacteroidota</taxon>
        <taxon>Bacteroidia</taxon>
        <taxon>Bacteroidales</taxon>
        <taxon>Bacteroidaceae</taxon>
        <taxon>Phocaeicola</taxon>
    </lineage>
</organism>
<accession>A0A7K0JMA6</accession>
<evidence type="ECO:0000313" key="2">
    <source>
        <dbReference type="Proteomes" id="UP000460950"/>
    </source>
</evidence>
<protein>
    <submittedName>
        <fullName evidence="1">Recombinase XerC</fullName>
    </submittedName>
</protein>
<reference evidence="1 2" key="1">
    <citation type="submission" date="2019-09" db="EMBL/GenBank/DDBJ databases">
        <title>In-depth cultivation of the pig gut microbiome towards novel bacterial diversity and tailored functional studies.</title>
        <authorList>
            <person name="Wylensek D."/>
            <person name="Hitch T.C.A."/>
            <person name="Clavel T."/>
        </authorList>
    </citation>
    <scope>NUCLEOTIDE SEQUENCE [LARGE SCALE GENOMIC DNA]</scope>
    <source>
        <strain evidence="1 2">WCA-389-WT-3C</strain>
    </source>
</reference>